<proteinExistence type="predicted"/>
<evidence type="ECO:0000313" key="1">
    <source>
        <dbReference type="EMBL" id="BDD08280.1"/>
    </source>
</evidence>
<sequence>MTDSKKVDFPGVEGIWIPCEYKIENGPLAFMEFMGMPKADADDLNDKELALLMEELDHFISRRKVGLEFEGYKFGADGACHQANWRRKSEKTAEYVATEWKKKADPDYRWQESSETVTMRYQGKKNDEGLEDFTLYKDSDRLRVDLKRDGVLYCQIYYSKK</sequence>
<organism evidence="1 2">
    <name type="scientific">Fulvitalea axinellae</name>
    <dbReference type="NCBI Taxonomy" id="1182444"/>
    <lineage>
        <taxon>Bacteria</taxon>
        <taxon>Pseudomonadati</taxon>
        <taxon>Bacteroidota</taxon>
        <taxon>Cytophagia</taxon>
        <taxon>Cytophagales</taxon>
        <taxon>Persicobacteraceae</taxon>
        <taxon>Fulvitalea</taxon>
    </lineage>
</organism>
<gene>
    <name evidence="1" type="ORF">FUAX_07120</name>
</gene>
<keyword evidence="2" id="KW-1185">Reference proteome</keyword>
<name>A0AAU9D7V0_9BACT</name>
<accession>A0AAU9D7V0</accession>
<evidence type="ECO:0008006" key="3">
    <source>
        <dbReference type="Google" id="ProtNLM"/>
    </source>
</evidence>
<reference evidence="1 2" key="1">
    <citation type="submission" date="2021-12" db="EMBL/GenBank/DDBJ databases">
        <title>Genome sequencing of bacteria with rrn-lacking chromosome and rrn-plasmid.</title>
        <authorList>
            <person name="Anda M."/>
            <person name="Iwasaki W."/>
        </authorList>
    </citation>
    <scope>NUCLEOTIDE SEQUENCE [LARGE SCALE GENOMIC DNA]</scope>
    <source>
        <strain evidence="1 2">DSM 100852</strain>
    </source>
</reference>
<dbReference type="EMBL" id="AP025314">
    <property type="protein sequence ID" value="BDD08280.1"/>
    <property type="molecule type" value="Genomic_DNA"/>
</dbReference>
<dbReference type="AlphaFoldDB" id="A0AAU9D7V0"/>
<dbReference type="RefSeq" id="WP_338393548.1">
    <property type="nucleotide sequence ID" value="NZ_AP025314.1"/>
</dbReference>
<evidence type="ECO:0000313" key="2">
    <source>
        <dbReference type="Proteomes" id="UP001348817"/>
    </source>
</evidence>
<dbReference type="Proteomes" id="UP001348817">
    <property type="component" value="Chromosome"/>
</dbReference>
<protein>
    <recommendedName>
        <fullName evidence="3">Lipocalin-like domain-containing protein</fullName>
    </recommendedName>
</protein>
<dbReference type="KEGG" id="fax:FUAX_07120"/>